<feature type="chain" id="PRO_5043835450" evidence="2">
    <location>
        <begin position="21"/>
        <end position="254"/>
    </location>
</feature>
<protein>
    <submittedName>
        <fullName evidence="4">SPOR domain-containing protein</fullName>
    </submittedName>
</protein>
<name>A0AAW8B2Z9_9GAMM</name>
<dbReference type="Pfam" id="PF05036">
    <property type="entry name" value="SPOR"/>
    <property type="match status" value="1"/>
</dbReference>
<gene>
    <name evidence="4" type="ORF">Q8A57_03985</name>
</gene>
<dbReference type="RefSeq" id="WP_305169635.1">
    <property type="nucleotide sequence ID" value="NZ_JAUUUU010000001.1"/>
</dbReference>
<comment type="caution">
    <text evidence="4">The sequence shown here is derived from an EMBL/GenBank/DDBJ whole genome shotgun (WGS) entry which is preliminary data.</text>
</comment>
<dbReference type="Gene3D" id="3.30.70.1070">
    <property type="entry name" value="Sporulation related repeat"/>
    <property type="match status" value="1"/>
</dbReference>
<reference evidence="4" key="2">
    <citation type="submission" date="2023-08" db="EMBL/GenBank/DDBJ databases">
        <authorList>
            <person name="Luo J."/>
        </authorList>
    </citation>
    <scope>NUCLEOTIDE SEQUENCE</scope>
    <source>
        <strain evidence="4">DSM 25064</strain>
    </source>
</reference>
<feature type="signal peptide" evidence="2">
    <location>
        <begin position="1"/>
        <end position="20"/>
    </location>
</feature>
<evidence type="ECO:0000256" key="2">
    <source>
        <dbReference type="SAM" id="SignalP"/>
    </source>
</evidence>
<evidence type="ECO:0000313" key="4">
    <source>
        <dbReference type="EMBL" id="MDP1520122.1"/>
    </source>
</evidence>
<organism evidence="4 5">
    <name type="scientific">Porticoccus litoralis</name>
    <dbReference type="NCBI Taxonomy" id="434086"/>
    <lineage>
        <taxon>Bacteria</taxon>
        <taxon>Pseudomonadati</taxon>
        <taxon>Pseudomonadota</taxon>
        <taxon>Gammaproteobacteria</taxon>
        <taxon>Cellvibrionales</taxon>
        <taxon>Porticoccaceae</taxon>
        <taxon>Porticoccus</taxon>
    </lineage>
</organism>
<keyword evidence="2" id="KW-0732">Signal</keyword>
<dbReference type="EMBL" id="JAUUUU010000001">
    <property type="protein sequence ID" value="MDP1520122.1"/>
    <property type="molecule type" value="Genomic_DNA"/>
</dbReference>
<dbReference type="SUPFAM" id="SSF110997">
    <property type="entry name" value="Sporulation related repeat"/>
    <property type="match status" value="1"/>
</dbReference>
<evidence type="ECO:0000259" key="3">
    <source>
        <dbReference type="PROSITE" id="PS51724"/>
    </source>
</evidence>
<dbReference type="PROSITE" id="PS51257">
    <property type="entry name" value="PROKAR_LIPOPROTEIN"/>
    <property type="match status" value="1"/>
</dbReference>
<evidence type="ECO:0000313" key="5">
    <source>
        <dbReference type="Proteomes" id="UP001178354"/>
    </source>
</evidence>
<sequence length="254" mass="27548">MMKYRAIGLLLGSSLLVACASQSTPDEPYVGWVCDGPRNSGNWSCVMQGENGDKAIAATPASSTDSAVEPEQVSTPVKATQVVGLPSRDWREQLPSMTATPPHQEGARPTVKPTVKRSPRVAEPVSEVWSEPEKHSPSQPVVVKAMAEPLQPVKGIDVSGARSGYTLQLGAFADNDQLQSFLSSHKLADLPVHRSQTYSRKQLWQVLTWGEFASPEEARSAWRKISERYPGIEPWVRSVSSLDNTAQAAAEVDG</sequence>
<proteinExistence type="predicted"/>
<dbReference type="InterPro" id="IPR036680">
    <property type="entry name" value="SPOR-like_sf"/>
</dbReference>
<feature type="domain" description="SPOR" evidence="3">
    <location>
        <begin position="159"/>
        <end position="239"/>
    </location>
</feature>
<dbReference type="GO" id="GO:0042834">
    <property type="term" value="F:peptidoglycan binding"/>
    <property type="evidence" value="ECO:0007669"/>
    <property type="project" value="InterPro"/>
</dbReference>
<accession>A0AAW8B2Z9</accession>
<feature type="region of interest" description="Disordered" evidence="1">
    <location>
        <begin position="94"/>
        <end position="140"/>
    </location>
</feature>
<keyword evidence="5" id="KW-1185">Reference proteome</keyword>
<dbReference type="InterPro" id="IPR007730">
    <property type="entry name" value="SPOR-like_dom"/>
</dbReference>
<evidence type="ECO:0000256" key="1">
    <source>
        <dbReference type="SAM" id="MobiDB-lite"/>
    </source>
</evidence>
<dbReference type="PROSITE" id="PS51724">
    <property type="entry name" value="SPOR"/>
    <property type="match status" value="1"/>
</dbReference>
<dbReference type="Proteomes" id="UP001178354">
    <property type="component" value="Unassembled WGS sequence"/>
</dbReference>
<dbReference type="AlphaFoldDB" id="A0AAW8B2Z9"/>
<reference evidence="4" key="1">
    <citation type="journal article" date="2010" name="Int. J. Syst. Evol. Microbiol.">
        <title>Porticoccus litoralis gen. nov., sp. nov., a gammaproteobacterium isolated from the Yellow Sea.</title>
        <authorList>
            <person name="Oh H.M."/>
            <person name="Kim H."/>
            <person name="Kim K.M."/>
            <person name="Min G.S."/>
            <person name="Cho J.C."/>
        </authorList>
    </citation>
    <scope>NUCLEOTIDE SEQUENCE</scope>
    <source>
        <strain evidence="4">DSM 25064</strain>
    </source>
</reference>